<protein>
    <recommendedName>
        <fullName evidence="4">N-acetylgalactosaminide beta-1,3-galactosyltransferase</fullName>
        <ecNumber evidence="4">2.4.1.122</ecNumber>
    </recommendedName>
</protein>
<evidence type="ECO:0000256" key="4">
    <source>
        <dbReference type="ARBA" id="ARBA00012557"/>
    </source>
</evidence>
<sequence length="916" mass="97023">MKYQGQVTAALVAAAAANPVIMKRQVPQEQSHLIFLQITKEFLDLNNPLGIVDPVFGLLGNAAAAEGVDADINLDCLKQFTADQAFTNAKAIGDVRGMAGALVYQALERNTGGVGVKSIICPEDAVNPEIAAFDQHQDPASDGATALNTAITLELAKQLALIGVDPLVALESGTFAPGDVNDATGAGNTCDTAGDLPGCIFTQRLLVLDASPDEVLAAVADVVPTFTGTGEISATNIDFVGLALATGGTFEGNGAAATTTAAATPPLAPPVFLPPPPVPLVGRRPRRLRSRHSASGAGVNIQAFTGTLGGPAPPSSPPPVTAPSPSTATPLSARALPSTALATSSKTPAPTPPTAEPSPAVSASAVSSSPPARPPTLRKRQGLDLGSCTDPTIQFGVGFDGRKEASFAPSNNADFNHGSAQRIGIISSFICQRLRDSCKAPADTVAACEAANTAALAATQDQAAADVFNQALSGAGAVVATPSQAAPATPASNLTVVTVTQTFARNFEIEVAKFVLPADNFILLGLHFQAVCIYSFFNPTAATDSWIRSSTGPYPVDFESRVGLLIKTGWGTRERLPAQLEALGLDQWNPDRAIVVGDFEQDANATTGAPVIQDAVGSLMMALAPRGLNKAHRFKKYQSLKRAIEDGDHKRAELIGSNVGWELDALKFIWGLGTVYKTLPRKDWYLILDDDSFVVIESLRQVLSHLDPAEPYYLGNTVGDYRGRFAHGGSAVVLSRGAVEKLYRENPHVAADAQIGIFIDERFSHMFNGESPADTRISADRFCSPLVSFHELKKPEDMKALGLVFNERGTRTTVWADVWDLFGGPGTRGFNDRPMRQDHDFVGKLDRSRTQTARGIPTAEKCMRLCMRHKKRCLAWKWDVQSKECHISPWMTVGKSQVGAVSGINGNWATELMESC</sequence>
<comment type="pathway">
    <text evidence="2">Protein modification; protein glycosylation.</text>
</comment>
<evidence type="ECO:0000259" key="14">
    <source>
        <dbReference type="Pfam" id="PF02434"/>
    </source>
</evidence>
<dbReference type="PANTHER" id="PTHR23033">
    <property type="entry name" value="BETA1,3-GALACTOSYLTRANSFERASE"/>
    <property type="match status" value="1"/>
</dbReference>
<keyword evidence="10" id="KW-1133">Transmembrane helix</keyword>
<dbReference type="Proteomes" id="UP000838763">
    <property type="component" value="Unassembled WGS sequence"/>
</dbReference>
<evidence type="ECO:0000256" key="5">
    <source>
        <dbReference type="ARBA" id="ARBA00022676"/>
    </source>
</evidence>
<gene>
    <name evidence="15" type="ORF">PPNO1_LOCUS1691</name>
</gene>
<evidence type="ECO:0000313" key="15">
    <source>
        <dbReference type="EMBL" id="CAI4211918.1"/>
    </source>
</evidence>
<keyword evidence="8" id="KW-0547">Nucleotide-binding</keyword>
<feature type="compositionally biased region" description="Low complexity" evidence="12">
    <location>
        <begin position="323"/>
        <end position="348"/>
    </location>
</feature>
<organism evidence="15 16">
    <name type="scientific">Parascedosporium putredinis</name>
    <dbReference type="NCBI Taxonomy" id="1442378"/>
    <lineage>
        <taxon>Eukaryota</taxon>
        <taxon>Fungi</taxon>
        <taxon>Dikarya</taxon>
        <taxon>Ascomycota</taxon>
        <taxon>Pezizomycotina</taxon>
        <taxon>Sordariomycetes</taxon>
        <taxon>Hypocreomycetidae</taxon>
        <taxon>Microascales</taxon>
        <taxon>Microascaceae</taxon>
        <taxon>Parascedosporium</taxon>
    </lineage>
</organism>
<dbReference type="GO" id="GO:0016020">
    <property type="term" value="C:membrane"/>
    <property type="evidence" value="ECO:0007669"/>
    <property type="project" value="UniProtKB-SubCell"/>
</dbReference>
<dbReference type="OrthoDB" id="414175at2759"/>
<evidence type="ECO:0000256" key="7">
    <source>
        <dbReference type="ARBA" id="ARBA00022692"/>
    </source>
</evidence>
<dbReference type="GO" id="GO:0000166">
    <property type="term" value="F:nucleotide binding"/>
    <property type="evidence" value="ECO:0007669"/>
    <property type="project" value="UniProtKB-KW"/>
</dbReference>
<dbReference type="EMBL" id="CALLCH030000003">
    <property type="protein sequence ID" value="CAI4211918.1"/>
    <property type="molecule type" value="Genomic_DNA"/>
</dbReference>
<comment type="similarity">
    <text evidence="3">Belongs to the glycosyltransferase 31 family. Beta3-Gal-T subfamily.</text>
</comment>
<dbReference type="Gene3D" id="3.50.4.10">
    <property type="entry name" value="Hepatocyte Growth Factor"/>
    <property type="match status" value="1"/>
</dbReference>
<keyword evidence="5" id="KW-0328">Glycosyltransferase</keyword>
<reference evidence="15" key="1">
    <citation type="submission" date="2022-11" db="EMBL/GenBank/DDBJ databases">
        <authorList>
            <person name="Scott C."/>
            <person name="Bruce N."/>
        </authorList>
    </citation>
    <scope>NUCLEOTIDE SEQUENCE</scope>
</reference>
<accession>A0A9P1M8R2</accession>
<evidence type="ECO:0000256" key="10">
    <source>
        <dbReference type="ARBA" id="ARBA00022989"/>
    </source>
</evidence>
<dbReference type="AlphaFoldDB" id="A0A9P1M8R2"/>
<evidence type="ECO:0000256" key="11">
    <source>
        <dbReference type="ARBA" id="ARBA00023136"/>
    </source>
</evidence>
<keyword evidence="6" id="KW-0808">Transferase</keyword>
<evidence type="ECO:0000256" key="6">
    <source>
        <dbReference type="ARBA" id="ARBA00022679"/>
    </source>
</evidence>
<feature type="region of interest" description="Disordered" evidence="12">
    <location>
        <begin position="265"/>
        <end position="387"/>
    </location>
</feature>
<dbReference type="Pfam" id="PF02434">
    <property type="entry name" value="Fringe"/>
    <property type="match status" value="1"/>
</dbReference>
<keyword evidence="9" id="KW-0735">Signal-anchor</keyword>
<dbReference type="GO" id="GO:0016263">
    <property type="term" value="F:glycoprotein-N-acetylgalactosamine 3-beta-galactosyltransferase activity"/>
    <property type="evidence" value="ECO:0007669"/>
    <property type="project" value="UniProtKB-EC"/>
</dbReference>
<evidence type="ECO:0000256" key="12">
    <source>
        <dbReference type="SAM" id="MobiDB-lite"/>
    </source>
</evidence>
<proteinExistence type="inferred from homology"/>
<dbReference type="EC" id="2.4.1.122" evidence="4"/>
<comment type="subcellular location">
    <subcellularLocation>
        <location evidence="1">Membrane</location>
        <topology evidence="1">Single-pass type II membrane protein</topology>
    </subcellularLocation>
</comment>
<feature type="domain" description="Apple" evidence="13">
    <location>
        <begin position="848"/>
        <end position="891"/>
    </location>
</feature>
<name>A0A9P1M8R2_9PEZI</name>
<evidence type="ECO:0000256" key="8">
    <source>
        <dbReference type="ARBA" id="ARBA00022741"/>
    </source>
</evidence>
<dbReference type="PANTHER" id="PTHR23033:SF40">
    <property type="entry name" value="APPLE DOMAIN-CONTAINING PROTEIN"/>
    <property type="match status" value="1"/>
</dbReference>
<evidence type="ECO:0000259" key="13">
    <source>
        <dbReference type="Pfam" id="PF00024"/>
    </source>
</evidence>
<feature type="compositionally biased region" description="Pro residues" evidence="12">
    <location>
        <begin position="311"/>
        <end position="322"/>
    </location>
</feature>
<evidence type="ECO:0000256" key="9">
    <source>
        <dbReference type="ARBA" id="ARBA00022968"/>
    </source>
</evidence>
<feature type="compositionally biased region" description="Low complexity" evidence="12">
    <location>
        <begin position="357"/>
        <end position="370"/>
    </location>
</feature>
<dbReference type="Gene3D" id="3.90.550.50">
    <property type="match status" value="1"/>
</dbReference>
<evidence type="ECO:0000256" key="3">
    <source>
        <dbReference type="ARBA" id="ARBA00006462"/>
    </source>
</evidence>
<feature type="domain" description="Fringe-like glycosyltransferase" evidence="14">
    <location>
        <begin position="681"/>
        <end position="743"/>
    </location>
</feature>
<dbReference type="InterPro" id="IPR003609">
    <property type="entry name" value="Pan_app"/>
</dbReference>
<evidence type="ECO:0000313" key="16">
    <source>
        <dbReference type="Proteomes" id="UP000838763"/>
    </source>
</evidence>
<comment type="caution">
    <text evidence="15">The sequence shown here is derived from an EMBL/GenBank/DDBJ whole genome shotgun (WGS) entry which is preliminary data.</text>
</comment>
<keyword evidence="11" id="KW-0472">Membrane</keyword>
<evidence type="ECO:0000256" key="2">
    <source>
        <dbReference type="ARBA" id="ARBA00004922"/>
    </source>
</evidence>
<keyword evidence="7" id="KW-0812">Transmembrane</keyword>
<dbReference type="Pfam" id="PF00024">
    <property type="entry name" value="PAN_1"/>
    <property type="match status" value="1"/>
</dbReference>
<dbReference type="InterPro" id="IPR003378">
    <property type="entry name" value="Fringe-like_glycosylTrfase"/>
</dbReference>
<keyword evidence="16" id="KW-1185">Reference proteome</keyword>
<dbReference type="InterPro" id="IPR026050">
    <property type="entry name" value="C1GALT1/C1GALT1_chp1"/>
</dbReference>
<feature type="compositionally biased region" description="Pro residues" evidence="12">
    <location>
        <begin position="266"/>
        <end position="279"/>
    </location>
</feature>
<evidence type="ECO:0000256" key="1">
    <source>
        <dbReference type="ARBA" id="ARBA00004606"/>
    </source>
</evidence>
<feature type="compositionally biased region" description="Basic residues" evidence="12">
    <location>
        <begin position="283"/>
        <end position="292"/>
    </location>
</feature>